<dbReference type="Pfam" id="PF13414">
    <property type="entry name" value="TPR_11"/>
    <property type="match status" value="1"/>
</dbReference>
<dbReference type="PROSITE" id="PS50011">
    <property type="entry name" value="PROTEIN_KINASE_DOM"/>
    <property type="match status" value="1"/>
</dbReference>
<organism evidence="4">
    <name type="scientific">Woronichinia naegeliana WA131</name>
    <dbReference type="NCBI Taxonomy" id="2824559"/>
    <lineage>
        <taxon>Bacteria</taxon>
        <taxon>Bacillati</taxon>
        <taxon>Cyanobacteriota</taxon>
        <taxon>Cyanophyceae</taxon>
        <taxon>Synechococcales</taxon>
        <taxon>Coelosphaeriaceae</taxon>
        <taxon>Woronichinia</taxon>
    </lineage>
</organism>
<protein>
    <submittedName>
        <fullName evidence="4">Tetratricopeptide repeat protein</fullName>
    </submittedName>
</protein>
<evidence type="ECO:0000259" key="3">
    <source>
        <dbReference type="PROSITE" id="PS50011"/>
    </source>
</evidence>
<accession>A0A977PVA7</accession>
<evidence type="ECO:0000256" key="1">
    <source>
        <dbReference type="PROSITE-ProRule" id="PRU00339"/>
    </source>
</evidence>
<dbReference type="InterPro" id="IPR011990">
    <property type="entry name" value="TPR-like_helical_dom_sf"/>
</dbReference>
<dbReference type="Gene3D" id="1.25.40.10">
    <property type="entry name" value="Tetratricopeptide repeat domain"/>
    <property type="match status" value="1"/>
</dbReference>
<dbReference type="InterPro" id="IPR000719">
    <property type="entry name" value="Prot_kinase_dom"/>
</dbReference>
<dbReference type="InterPro" id="IPR011009">
    <property type="entry name" value="Kinase-like_dom_sf"/>
</dbReference>
<dbReference type="AlphaFoldDB" id="A0A977PVA7"/>
<feature type="region of interest" description="Disordered" evidence="2">
    <location>
        <begin position="557"/>
        <end position="576"/>
    </location>
</feature>
<keyword evidence="1" id="KW-0802">TPR repeat</keyword>
<name>A0A977PVA7_9CYAN</name>
<feature type="region of interest" description="Disordered" evidence="2">
    <location>
        <begin position="596"/>
        <end position="621"/>
    </location>
</feature>
<dbReference type="InterPro" id="IPR019734">
    <property type="entry name" value="TPR_rpt"/>
</dbReference>
<dbReference type="SUPFAM" id="SSF56112">
    <property type="entry name" value="Protein kinase-like (PK-like)"/>
    <property type="match status" value="1"/>
</dbReference>
<dbReference type="SMART" id="SM00028">
    <property type="entry name" value="TPR"/>
    <property type="match status" value="3"/>
</dbReference>
<dbReference type="Proteomes" id="UP001065613">
    <property type="component" value="Chromosome"/>
</dbReference>
<dbReference type="EMBL" id="CP073041">
    <property type="protein sequence ID" value="UXE60851.1"/>
    <property type="molecule type" value="Genomic_DNA"/>
</dbReference>
<feature type="domain" description="Protein kinase" evidence="3">
    <location>
        <begin position="18"/>
        <end position="304"/>
    </location>
</feature>
<dbReference type="PROSITE" id="PS50005">
    <property type="entry name" value="TPR"/>
    <property type="match status" value="1"/>
</dbReference>
<dbReference type="Pfam" id="PF00069">
    <property type="entry name" value="Pkinase"/>
    <property type="match status" value="1"/>
</dbReference>
<sequence>MTIPMIKHLICTKTDQQIILKELIASSGEGEVWRTENPAILAKIYHSPTLQRQEKLKVMVKYPPQDPNQHRRCISFAWPESLLADRSGIIVGFLMPAIHGAKELIEVYNPSRRKKNGLTVDWYFLHTAAHNIASIIHAIHEANYVLGDIKPQNILINNQAIPSIIDTDSFQVTNPRNGQIYRCLVGSEGFTPPELLGKDFALLNQTEVQDRFRLGVIIYYLLFGSHPFQGKWIGTGDALELSDLIRQGYWVFGHQSLIKPSRLTIALSTVHPALKDCFIQCFSKGYDNPRSRPTAKEWQDSLRLAINSLTICNQAQNHYYHQDNATCYWCDRAIKLKTDIFGKALRPSVPLSPQLEKSVASILPSSQPQVVRMPYGQSNYQVLTHSQAFLRRKFNRNTFLIVGNLSLLGSILISVFLFQEFPTPSHSIVSYRLPVQEAKIVPSQSASVYNQRGYIRYAQGDDLGAIADFNQAIKLNPQLAEAYYNRSLAKSNLGYEQAAKQDWNQAMLLDPQLAANYHSPLLPDTEENKDSNPVAALRPMPTDSIDMAEPVENFSDLNLNASRPSANQPTPKPSNFPQDEMSFLFENTDLKIPEDLPKPTVSVLTKPASPTKIGNKSSKESRNRAQILANKIEAYSAKDMKTEDIDYQDINVNLALSFYQQGIFYKNLGINSEALRNLEEASLLLQKDGNKDIAKEVETMIRNLKKTK</sequence>
<dbReference type="SMART" id="SM00220">
    <property type="entry name" value="S_TKc"/>
    <property type="match status" value="1"/>
</dbReference>
<dbReference type="GO" id="GO:0004674">
    <property type="term" value="F:protein serine/threonine kinase activity"/>
    <property type="evidence" value="ECO:0007669"/>
    <property type="project" value="TreeGrafter"/>
</dbReference>
<proteinExistence type="predicted"/>
<feature type="repeat" description="TPR" evidence="1">
    <location>
        <begin position="446"/>
        <end position="479"/>
    </location>
</feature>
<dbReference type="Gene3D" id="1.10.510.10">
    <property type="entry name" value="Transferase(Phosphotransferase) domain 1"/>
    <property type="match status" value="1"/>
</dbReference>
<evidence type="ECO:0000313" key="4">
    <source>
        <dbReference type="EMBL" id="UXE60851.1"/>
    </source>
</evidence>
<dbReference type="KEGG" id="wna:KA717_36225"/>
<dbReference type="SUPFAM" id="SSF48452">
    <property type="entry name" value="TPR-like"/>
    <property type="match status" value="1"/>
</dbReference>
<gene>
    <name evidence="4" type="ORF">KA717_36225</name>
</gene>
<dbReference type="GO" id="GO:0005524">
    <property type="term" value="F:ATP binding"/>
    <property type="evidence" value="ECO:0007669"/>
    <property type="project" value="InterPro"/>
</dbReference>
<dbReference type="PANTHER" id="PTHR44167:SF24">
    <property type="entry name" value="SERINE_THREONINE-PROTEIN KINASE CHK2"/>
    <property type="match status" value="1"/>
</dbReference>
<reference evidence="4" key="1">
    <citation type="submission" date="2021-04" db="EMBL/GenBank/DDBJ databases">
        <title>Genome sequence of Woronichinia naegeliana from Washington state freshwater lake bloom.</title>
        <authorList>
            <person name="Dreher T.W."/>
        </authorList>
    </citation>
    <scope>NUCLEOTIDE SEQUENCE</scope>
    <source>
        <strain evidence="4">WA131</strain>
    </source>
</reference>
<evidence type="ECO:0000256" key="2">
    <source>
        <dbReference type="SAM" id="MobiDB-lite"/>
    </source>
</evidence>
<dbReference type="GO" id="GO:0005737">
    <property type="term" value="C:cytoplasm"/>
    <property type="evidence" value="ECO:0007669"/>
    <property type="project" value="TreeGrafter"/>
</dbReference>
<dbReference type="PANTHER" id="PTHR44167">
    <property type="entry name" value="OVARIAN-SPECIFIC SERINE/THREONINE-PROTEIN KINASE LOK-RELATED"/>
    <property type="match status" value="1"/>
</dbReference>